<reference evidence="1" key="1">
    <citation type="submission" date="2018-05" db="EMBL/GenBank/DDBJ databases">
        <authorList>
            <person name="Lanie J.A."/>
            <person name="Ng W.-L."/>
            <person name="Kazmierczak K.M."/>
            <person name="Andrzejewski T.M."/>
            <person name="Davidsen T.M."/>
            <person name="Wayne K.J."/>
            <person name="Tettelin H."/>
            <person name="Glass J.I."/>
            <person name="Rusch D."/>
            <person name="Podicherti R."/>
            <person name="Tsui H.-C.T."/>
            <person name="Winkler M.E."/>
        </authorList>
    </citation>
    <scope>NUCLEOTIDE SEQUENCE</scope>
</reference>
<evidence type="ECO:0000313" key="1">
    <source>
        <dbReference type="EMBL" id="SVC28492.1"/>
    </source>
</evidence>
<evidence type="ECO:0008006" key="2">
    <source>
        <dbReference type="Google" id="ProtNLM"/>
    </source>
</evidence>
<organism evidence="1">
    <name type="scientific">marine metagenome</name>
    <dbReference type="NCBI Taxonomy" id="408172"/>
    <lineage>
        <taxon>unclassified sequences</taxon>
        <taxon>metagenomes</taxon>
        <taxon>ecological metagenomes</taxon>
    </lineage>
</organism>
<dbReference type="Gene3D" id="3.90.550.10">
    <property type="entry name" value="Spore Coat Polysaccharide Biosynthesis Protein SpsA, Chain A"/>
    <property type="match status" value="1"/>
</dbReference>
<dbReference type="InterPro" id="IPR029044">
    <property type="entry name" value="Nucleotide-diphossugar_trans"/>
</dbReference>
<name>A0A382KZK1_9ZZZZ</name>
<dbReference type="SUPFAM" id="SSF53448">
    <property type="entry name" value="Nucleotide-diphospho-sugar transferases"/>
    <property type="match status" value="1"/>
</dbReference>
<sequence length="198" mass="24077">IPLFADHDVGLVYGNCWLYNKKNLLKKRKIFSKKKLSKGMITKSILNDYKVGWLTVMIRKSYLNSTKNVFDTNYDLIADFDFAVKFSLKYKFDCIQEPIAIYRRHENQLQRIYFKKQIEQFETWFLKIKSHSYLRSHDSICSIKNKIEYMKIINLIYEKKYFKSLEKIFQYPLNINKFKLILILLLPDLILRYFRDYT</sequence>
<dbReference type="EMBL" id="UINC01083108">
    <property type="protein sequence ID" value="SVC28492.1"/>
    <property type="molecule type" value="Genomic_DNA"/>
</dbReference>
<protein>
    <recommendedName>
        <fullName evidence="2">Glycosyltransferase 2-like domain-containing protein</fullName>
    </recommendedName>
</protein>
<dbReference type="AlphaFoldDB" id="A0A382KZK1"/>
<gene>
    <name evidence="1" type="ORF">METZ01_LOCUS281346</name>
</gene>
<proteinExistence type="predicted"/>
<feature type="non-terminal residue" evidence="1">
    <location>
        <position position="1"/>
    </location>
</feature>
<accession>A0A382KZK1</accession>